<proteinExistence type="inferred from homology"/>
<evidence type="ECO:0000313" key="13">
    <source>
        <dbReference type="Proteomes" id="UP000178449"/>
    </source>
</evidence>
<feature type="site" description="Stabilizes the phosphoryl group" evidence="10">
    <location>
        <position position="108"/>
    </location>
</feature>
<dbReference type="Pfam" id="PF13242">
    <property type="entry name" value="Hydrolase_like"/>
    <property type="match status" value="1"/>
</dbReference>
<feature type="binding site" evidence="11">
    <location>
        <position position="13"/>
    </location>
    <ligand>
        <name>Mg(2+)</name>
        <dbReference type="ChEBI" id="CHEBI:18420"/>
    </ligand>
</feature>
<gene>
    <name evidence="12" type="ORF">A2527_12900</name>
</gene>
<dbReference type="Gene3D" id="3.40.50.1000">
    <property type="entry name" value="HAD superfamily/HAD-like"/>
    <property type="match status" value="1"/>
</dbReference>
<dbReference type="InterPro" id="IPR023214">
    <property type="entry name" value="HAD_sf"/>
</dbReference>
<feature type="binding site" evidence="9">
    <location>
        <begin position="19"/>
        <end position="22"/>
    </location>
    <ligand>
        <name>substrate</name>
    </ligand>
</feature>
<keyword evidence="11" id="KW-0862">Zinc</keyword>
<dbReference type="CDD" id="cd07503">
    <property type="entry name" value="HAD_HisB-N"/>
    <property type="match status" value="1"/>
</dbReference>
<comment type="subcellular location">
    <subcellularLocation>
        <location evidence="1 7">Cytoplasm</location>
    </subcellularLocation>
</comment>
<feature type="binding site" evidence="11">
    <location>
        <position position="11"/>
    </location>
    <ligand>
        <name>Mg(2+)</name>
        <dbReference type="ChEBI" id="CHEBI:18420"/>
    </ligand>
</feature>
<feature type="binding site" evidence="11">
    <location>
        <position position="106"/>
    </location>
    <ligand>
        <name>Zn(2+)</name>
        <dbReference type="ChEBI" id="CHEBI:29105"/>
    </ligand>
</feature>
<feature type="active site" description="Proton donor" evidence="8">
    <location>
        <position position="13"/>
    </location>
</feature>
<evidence type="ECO:0000256" key="10">
    <source>
        <dbReference type="PIRSR" id="PIRSR004682-3"/>
    </source>
</evidence>
<comment type="cofactor">
    <cofactor evidence="11">
        <name>Mg(2+)</name>
        <dbReference type="ChEBI" id="CHEBI:18420"/>
    </cofactor>
</comment>
<dbReference type="InterPro" id="IPR006549">
    <property type="entry name" value="HAD-SF_hydro_IIIA"/>
</dbReference>
<dbReference type="GO" id="GO:0046872">
    <property type="term" value="F:metal ion binding"/>
    <property type="evidence" value="ECO:0007669"/>
    <property type="project" value="UniProtKB-KW"/>
</dbReference>
<dbReference type="STRING" id="1817772.A2527_12900"/>
<protein>
    <recommendedName>
        <fullName evidence="6 7">D,D-heptose 1,7-bisphosphate phosphatase</fullName>
        <ecNumber evidence="7">3.1.3.-</ecNumber>
    </recommendedName>
</protein>
<evidence type="ECO:0000256" key="6">
    <source>
        <dbReference type="ARBA" id="ARBA00031828"/>
    </source>
</evidence>
<feature type="binding site" evidence="11">
    <location>
        <position position="104"/>
    </location>
    <ligand>
        <name>Zn(2+)</name>
        <dbReference type="ChEBI" id="CHEBI:29105"/>
    </ligand>
</feature>
<feature type="binding site" evidence="11">
    <location>
        <position position="134"/>
    </location>
    <ligand>
        <name>Mg(2+)</name>
        <dbReference type="ChEBI" id="CHEBI:18420"/>
    </ligand>
</feature>
<feature type="binding site" evidence="11">
    <location>
        <position position="90"/>
    </location>
    <ligand>
        <name>Zn(2+)</name>
        <dbReference type="ChEBI" id="CHEBI:29105"/>
    </ligand>
</feature>
<feature type="site" description="Contributes to substrate recognition" evidence="10">
    <location>
        <position position="107"/>
    </location>
</feature>
<dbReference type="NCBIfam" id="TIGR01656">
    <property type="entry name" value="Histidinol-ppas"/>
    <property type="match status" value="1"/>
</dbReference>
<keyword evidence="5 7" id="KW-0119">Carbohydrate metabolism</keyword>
<dbReference type="Proteomes" id="UP000178449">
    <property type="component" value="Unassembled WGS sequence"/>
</dbReference>
<feature type="binding site" evidence="9">
    <location>
        <begin position="53"/>
        <end position="56"/>
    </location>
    <ligand>
        <name>substrate</name>
    </ligand>
</feature>
<dbReference type="EC" id="3.1.3.-" evidence="7"/>
<dbReference type="InterPro" id="IPR004446">
    <property type="entry name" value="Heptose_bisP_phosphatase"/>
</dbReference>
<dbReference type="PANTHER" id="PTHR42891:SF1">
    <property type="entry name" value="D-GLYCERO-BETA-D-MANNO-HEPTOSE-1,7-BISPHOSPHATE 7-PHOSPHATASE"/>
    <property type="match status" value="1"/>
</dbReference>
<dbReference type="InterPro" id="IPR006543">
    <property type="entry name" value="Histidinol-phos"/>
</dbReference>
<keyword evidence="2 7" id="KW-0963">Cytoplasm</keyword>
<organism evidence="12 13">
    <name type="scientific">Candidatus Lambdaproteobacteria bacterium RIFOXYD2_FULL_50_16</name>
    <dbReference type="NCBI Taxonomy" id="1817772"/>
    <lineage>
        <taxon>Bacteria</taxon>
        <taxon>Pseudomonadati</taxon>
        <taxon>Pseudomonadota</taxon>
        <taxon>Candidatus Lambdaproteobacteria</taxon>
    </lineage>
</organism>
<keyword evidence="11" id="KW-0460">Magnesium</keyword>
<keyword evidence="4 7" id="KW-0378">Hydrolase</keyword>
<feature type="binding site" evidence="9">
    <location>
        <position position="134"/>
    </location>
    <ligand>
        <name>substrate</name>
    </ligand>
</feature>
<evidence type="ECO:0000256" key="3">
    <source>
        <dbReference type="ARBA" id="ARBA00022723"/>
    </source>
</evidence>
<evidence type="ECO:0000256" key="8">
    <source>
        <dbReference type="PIRSR" id="PIRSR004682-1"/>
    </source>
</evidence>
<reference evidence="12 13" key="1">
    <citation type="journal article" date="2016" name="Nat. Commun.">
        <title>Thousands of microbial genomes shed light on interconnected biogeochemical processes in an aquifer system.</title>
        <authorList>
            <person name="Anantharaman K."/>
            <person name="Brown C.T."/>
            <person name="Hug L.A."/>
            <person name="Sharon I."/>
            <person name="Castelle C.J."/>
            <person name="Probst A.J."/>
            <person name="Thomas B.C."/>
            <person name="Singh A."/>
            <person name="Wilkins M.J."/>
            <person name="Karaoz U."/>
            <person name="Brodie E.L."/>
            <person name="Williams K.H."/>
            <person name="Hubbard S.S."/>
            <person name="Banfield J.F."/>
        </authorList>
    </citation>
    <scope>NUCLEOTIDE SEQUENCE [LARGE SCALE GENOMIC DNA]</scope>
</reference>
<feature type="binding site" evidence="11">
    <location>
        <position position="133"/>
    </location>
    <ligand>
        <name>Mg(2+)</name>
        <dbReference type="ChEBI" id="CHEBI:18420"/>
    </ligand>
</feature>
<dbReference type="InterPro" id="IPR036412">
    <property type="entry name" value="HAD-like_sf"/>
</dbReference>
<dbReference type="GO" id="GO:0016791">
    <property type="term" value="F:phosphatase activity"/>
    <property type="evidence" value="ECO:0007669"/>
    <property type="project" value="InterPro"/>
</dbReference>
<dbReference type="AlphaFoldDB" id="A0A1F6G9Q4"/>
<feature type="binding site" evidence="9">
    <location>
        <begin position="107"/>
        <end position="108"/>
    </location>
    <ligand>
        <name>substrate</name>
    </ligand>
</feature>
<feature type="binding site" evidence="9">
    <location>
        <begin position="11"/>
        <end position="13"/>
    </location>
    <ligand>
        <name>substrate</name>
    </ligand>
</feature>
<dbReference type="EMBL" id="MFNE01000033">
    <property type="protein sequence ID" value="OGG94839.1"/>
    <property type="molecule type" value="Genomic_DNA"/>
</dbReference>
<evidence type="ECO:0000256" key="4">
    <source>
        <dbReference type="ARBA" id="ARBA00022801"/>
    </source>
</evidence>
<evidence type="ECO:0000313" key="12">
    <source>
        <dbReference type="EMBL" id="OGG94839.1"/>
    </source>
</evidence>
<sequence length="191" mass="21152">MNQSNKAVFFDRDGTLIKEAHYLSKLEQIELFAQTASSLWRLKEAGYKLVMITNQSGVARGYFTEAFVLEAFEEINRQLGPAAMDRMEYCPHHLQGLPPLNIDCDCRKPKPSMILKAAQALGLDLSSSFMVGDKRCDIELGYNAGVTPFLVTTGYGLKELDGLKADYPKLQVFANLAQMADHILAQAPGFG</sequence>
<dbReference type="PANTHER" id="PTHR42891">
    <property type="entry name" value="D-GLYCERO-BETA-D-MANNO-HEPTOSE-1,7-BISPHOSPHATE 7-PHOSPHATASE"/>
    <property type="match status" value="1"/>
</dbReference>
<evidence type="ECO:0000256" key="5">
    <source>
        <dbReference type="ARBA" id="ARBA00023277"/>
    </source>
</evidence>
<evidence type="ECO:0000256" key="2">
    <source>
        <dbReference type="ARBA" id="ARBA00022490"/>
    </source>
</evidence>
<evidence type="ECO:0000256" key="1">
    <source>
        <dbReference type="ARBA" id="ARBA00004496"/>
    </source>
</evidence>
<feature type="site" description="Stabilizes the phosphoryl group" evidence="10">
    <location>
        <position position="53"/>
    </location>
</feature>
<evidence type="ECO:0000256" key="11">
    <source>
        <dbReference type="PIRSR" id="PIRSR004682-4"/>
    </source>
</evidence>
<dbReference type="GO" id="GO:0005737">
    <property type="term" value="C:cytoplasm"/>
    <property type="evidence" value="ECO:0007669"/>
    <property type="project" value="UniProtKB-SubCell"/>
</dbReference>
<comment type="similarity">
    <text evidence="7">Belongs to the gmhB family.</text>
</comment>
<evidence type="ECO:0000256" key="9">
    <source>
        <dbReference type="PIRSR" id="PIRSR004682-2"/>
    </source>
</evidence>
<dbReference type="PIRSF" id="PIRSF004682">
    <property type="entry name" value="GmhB"/>
    <property type="match status" value="1"/>
</dbReference>
<accession>A0A1F6G9Q4</accession>
<dbReference type="GO" id="GO:0005975">
    <property type="term" value="P:carbohydrate metabolic process"/>
    <property type="evidence" value="ECO:0007669"/>
    <property type="project" value="InterPro"/>
</dbReference>
<feature type="active site" description="Nucleophile" evidence="8">
    <location>
        <position position="11"/>
    </location>
</feature>
<dbReference type="NCBIfam" id="TIGR01662">
    <property type="entry name" value="HAD-SF-IIIA"/>
    <property type="match status" value="1"/>
</dbReference>
<feature type="binding site" evidence="11">
    <location>
        <position position="92"/>
    </location>
    <ligand>
        <name>Zn(2+)</name>
        <dbReference type="ChEBI" id="CHEBI:29105"/>
    </ligand>
</feature>
<dbReference type="SUPFAM" id="SSF56784">
    <property type="entry name" value="HAD-like"/>
    <property type="match status" value="1"/>
</dbReference>
<keyword evidence="3 11" id="KW-0479">Metal-binding</keyword>
<comment type="cofactor">
    <cofactor evidence="11">
        <name>Zn(2+)</name>
        <dbReference type="ChEBI" id="CHEBI:29105"/>
    </cofactor>
</comment>
<comment type="caution">
    <text evidence="12">The sequence shown here is derived from an EMBL/GenBank/DDBJ whole genome shotgun (WGS) entry which is preliminary data.</text>
</comment>
<evidence type="ECO:0000256" key="7">
    <source>
        <dbReference type="PIRNR" id="PIRNR004682"/>
    </source>
</evidence>
<name>A0A1F6G9Q4_9PROT</name>